<dbReference type="Proteomes" id="UP000580250">
    <property type="component" value="Unassembled WGS sequence"/>
</dbReference>
<proteinExistence type="predicted"/>
<gene>
    <name evidence="1" type="ORF">MENT_LOCUS3197</name>
</gene>
<dbReference type="AlphaFoldDB" id="A0A6V7TRE9"/>
<evidence type="ECO:0000313" key="1">
    <source>
        <dbReference type="EMBL" id="CAD2131148.1"/>
    </source>
</evidence>
<protein>
    <submittedName>
        <fullName evidence="1">Uncharacterized protein</fullName>
    </submittedName>
</protein>
<accession>A0A6V7TRE9</accession>
<reference evidence="1 2" key="1">
    <citation type="submission" date="2020-08" db="EMBL/GenBank/DDBJ databases">
        <authorList>
            <person name="Koutsovoulos G."/>
            <person name="Danchin GJ E."/>
        </authorList>
    </citation>
    <scope>NUCLEOTIDE SEQUENCE [LARGE SCALE GENOMIC DNA]</scope>
</reference>
<sequence length="86" mass="10287">MPRTLFVTERNQRLRKRMARRLKDTYYIFRLTILYNFNKEWTGRLGQVTDLVVAINVCPQSPHLSSKSYVFYFSLCLSGFCWTKPD</sequence>
<dbReference type="EMBL" id="CAJEWN010000010">
    <property type="protein sequence ID" value="CAD2131148.1"/>
    <property type="molecule type" value="Genomic_DNA"/>
</dbReference>
<evidence type="ECO:0000313" key="2">
    <source>
        <dbReference type="Proteomes" id="UP000580250"/>
    </source>
</evidence>
<organism evidence="1 2">
    <name type="scientific">Meloidogyne enterolobii</name>
    <name type="common">Root-knot nematode worm</name>
    <name type="synonym">Meloidogyne mayaguensis</name>
    <dbReference type="NCBI Taxonomy" id="390850"/>
    <lineage>
        <taxon>Eukaryota</taxon>
        <taxon>Metazoa</taxon>
        <taxon>Ecdysozoa</taxon>
        <taxon>Nematoda</taxon>
        <taxon>Chromadorea</taxon>
        <taxon>Rhabditida</taxon>
        <taxon>Tylenchina</taxon>
        <taxon>Tylenchomorpha</taxon>
        <taxon>Tylenchoidea</taxon>
        <taxon>Meloidogynidae</taxon>
        <taxon>Meloidogyninae</taxon>
        <taxon>Meloidogyne</taxon>
    </lineage>
</organism>
<comment type="caution">
    <text evidence="1">The sequence shown here is derived from an EMBL/GenBank/DDBJ whole genome shotgun (WGS) entry which is preliminary data.</text>
</comment>
<name>A0A6V7TRE9_MELEN</name>